<protein>
    <recommendedName>
        <fullName evidence="2">Dishevelled protein domain-containing protein</fullName>
    </recommendedName>
</protein>
<dbReference type="Proteomes" id="UP000678393">
    <property type="component" value="Unassembled WGS sequence"/>
</dbReference>
<gene>
    <name evidence="3" type="ORF">CUNI_LOCUS21533</name>
</gene>
<name>A0A8S4A797_9EUPU</name>
<dbReference type="EMBL" id="CAJHNH020008476">
    <property type="protein sequence ID" value="CAG5135975.1"/>
    <property type="molecule type" value="Genomic_DNA"/>
</dbReference>
<accession>A0A8S4A797</accession>
<dbReference type="AlphaFoldDB" id="A0A8S4A797"/>
<reference evidence="3" key="1">
    <citation type="submission" date="2021-04" db="EMBL/GenBank/DDBJ databases">
        <authorList>
            <consortium name="Molecular Ecology Group"/>
        </authorList>
    </citation>
    <scope>NUCLEOTIDE SEQUENCE</scope>
</reference>
<evidence type="ECO:0000313" key="4">
    <source>
        <dbReference type="Proteomes" id="UP000678393"/>
    </source>
</evidence>
<evidence type="ECO:0000256" key="1">
    <source>
        <dbReference type="SAM" id="MobiDB-lite"/>
    </source>
</evidence>
<comment type="caution">
    <text evidence="3">The sequence shown here is derived from an EMBL/GenBank/DDBJ whole genome shotgun (WGS) entry which is preliminary data.</text>
</comment>
<feature type="compositionally biased region" description="Basic residues" evidence="1">
    <location>
        <begin position="27"/>
        <end position="45"/>
    </location>
</feature>
<feature type="domain" description="Dishevelled protein" evidence="2">
    <location>
        <begin position="24"/>
        <end position="72"/>
    </location>
</feature>
<feature type="non-terminal residue" evidence="3">
    <location>
        <position position="1"/>
    </location>
</feature>
<sequence>ANASVGSRDESCDTCTESDSVLGGPRRGPRINGHSHLRHDRHRHPAGMYDASTVLSSDLESTSFMDSEEDTAS</sequence>
<organism evidence="3 4">
    <name type="scientific">Candidula unifasciata</name>
    <dbReference type="NCBI Taxonomy" id="100452"/>
    <lineage>
        <taxon>Eukaryota</taxon>
        <taxon>Metazoa</taxon>
        <taxon>Spiralia</taxon>
        <taxon>Lophotrochozoa</taxon>
        <taxon>Mollusca</taxon>
        <taxon>Gastropoda</taxon>
        <taxon>Heterobranchia</taxon>
        <taxon>Euthyneura</taxon>
        <taxon>Panpulmonata</taxon>
        <taxon>Eupulmonata</taxon>
        <taxon>Stylommatophora</taxon>
        <taxon>Helicina</taxon>
        <taxon>Helicoidea</taxon>
        <taxon>Geomitridae</taxon>
        <taxon>Candidula</taxon>
    </lineage>
</organism>
<keyword evidence="4" id="KW-1185">Reference proteome</keyword>
<dbReference type="Pfam" id="PF02377">
    <property type="entry name" value="Dishevelled"/>
    <property type="match status" value="1"/>
</dbReference>
<proteinExistence type="predicted"/>
<dbReference type="InterPro" id="IPR003351">
    <property type="entry name" value="Dishevelled_protein_dom"/>
</dbReference>
<feature type="non-terminal residue" evidence="3">
    <location>
        <position position="73"/>
    </location>
</feature>
<evidence type="ECO:0000259" key="2">
    <source>
        <dbReference type="Pfam" id="PF02377"/>
    </source>
</evidence>
<evidence type="ECO:0000313" key="3">
    <source>
        <dbReference type="EMBL" id="CAG5135975.1"/>
    </source>
</evidence>
<feature type="compositionally biased region" description="Polar residues" evidence="1">
    <location>
        <begin position="53"/>
        <end position="65"/>
    </location>
</feature>
<feature type="region of interest" description="Disordered" evidence="1">
    <location>
        <begin position="1"/>
        <end position="73"/>
    </location>
</feature>